<evidence type="ECO:0000313" key="3">
    <source>
        <dbReference type="EMBL" id="QBM90881.1"/>
    </source>
</evidence>
<dbReference type="AlphaFoldDB" id="A0A4P6XXG7"/>
<dbReference type="InterPro" id="IPR006652">
    <property type="entry name" value="Kelch_1"/>
</dbReference>
<dbReference type="EMBL" id="CP034461">
    <property type="protein sequence ID" value="QBM90881.1"/>
    <property type="molecule type" value="Genomic_DNA"/>
</dbReference>
<feature type="region of interest" description="Disordered" evidence="2">
    <location>
        <begin position="892"/>
        <end position="925"/>
    </location>
</feature>
<name>A0A4P6XXG7_9ASCO</name>
<feature type="coiled-coil region" evidence="1">
    <location>
        <begin position="703"/>
        <end position="748"/>
    </location>
</feature>
<sequence>MARFKFGRKKKDTDAETSMTSSELPDETPHSYLRRPSILSKTRGEGAGSSHINDTLESPGNGNEGSRHVPILAPIQTSHDTRGTLDDENYVLLPLNDSHPPPTPWKRHKLFGSPFPRYRHAASAILSEKNEVFLMGGLKEGSVFGDTWKVVPQVSSSGTEIEAFTAEHIEIANANTPPARVGHASVLCGNAYIVYGGDTVDTDRLGRPDDDFYMFNINNGKYTTPLHVSNKPSGRYGHQLTVVLPSSASSRLYLFGGQLEHQVHDDLYSFELTTFKLPQASWELVAPKHALKPPPVANHSMNVYKNRIYVFGGVYNNEKVSHDVWCYDTISNKWLQIHTLGAVPPPVNEHSACMVGDNLFVYGGNDFAGTIYDSLYCLNLHTLKWLVLAENLSANGPGPRCGHSMTYLPKLHKLVIMGGDKNDYVYSDEANLDTYENFDGQEIGTMVYELDITLALQLMNANTRKMAASAGAVGAINRRPVSPLSSEDALTRHRRSLSAGIDDFQTPNGLVEKFGKSLDPLRNSVEDALPEPQLKDTPAEKFVEVDVSSSATSMNATQELNEIRESYLDTQDVLSISHDGEKFAEHEPEKLRDFDDNDDLSLKEEKEYTGSPTPDFAANFESDHPNADDLDAPEVPLFNIRKFSDSPVESEDLDLVSELGTGAIAETRGEVKLSPTKPARTESQNYGSTRLQSGNDNHVKRIIAELTAELSELRESAKTQMETASAKIEALENRNADLENREMEVSNQARLYAEQLSERDGLIAELKHAVSPGDLAISDSGEPSPRGFAELTKYKLNRLELMNRLVYLENENAHLKQKQAQFEPFMDNQIGELSSLQKIIRAQEDRIEHLTSQVKLELVLQKETLEWRHKYEDLELEFQTYRNLNAEIYITDDQHDGNDDSGLNGDLRDMENGEPVSNGGKKTTASQISHKLESLVTLWLQKPVSDNHQPLTHDTNLVNKLQAQVDELLRDGKSQNESFAAEIDALKTELNSKLASLKTYEDNYRDALQSVKNTSKALDLTQDELTSQKLTIEKLMKENNELRLFKRAASASRKYSFQMPDPNNSNNSLPSPVTEIRPDEDEEEEEFSAAHYNMKLKDLEADLYIMKQDRDQLNDQVVALKKELYLVRS</sequence>
<organism evidence="3 4">
    <name type="scientific">Metschnikowia aff. pulcherrima</name>
    <dbReference type="NCBI Taxonomy" id="2163413"/>
    <lineage>
        <taxon>Eukaryota</taxon>
        <taxon>Fungi</taxon>
        <taxon>Dikarya</taxon>
        <taxon>Ascomycota</taxon>
        <taxon>Saccharomycotina</taxon>
        <taxon>Pichiomycetes</taxon>
        <taxon>Metschnikowiaceae</taxon>
        <taxon>Metschnikowia</taxon>
    </lineage>
</organism>
<accession>A0A4P6XXG7</accession>
<dbReference type="PANTHER" id="PTHR23244:SF471">
    <property type="entry name" value="GUANINE NUCLEOTIDE-BINDING PROTEIN SUBUNIT BETA 1-RELATED"/>
    <property type="match status" value="1"/>
</dbReference>
<reference evidence="4" key="1">
    <citation type="submission" date="2019-03" db="EMBL/GenBank/DDBJ databases">
        <title>Snf2 controls pulcherriminic acid biosynthesis and connects pigmentation and antifungal activity of the yeast Metschnikowia pulcherrima.</title>
        <authorList>
            <person name="Gore-Lloyd D."/>
            <person name="Sumann I."/>
            <person name="Brachmann A.O."/>
            <person name="Schneeberger K."/>
            <person name="Ortiz-Merino R.A."/>
            <person name="Moreno-Beltran M."/>
            <person name="Schlaefli M."/>
            <person name="Kirner P."/>
            <person name="Santos Kron A."/>
            <person name="Wolfe K.H."/>
            <person name="Piel J."/>
            <person name="Ahrens C.H."/>
            <person name="Henk D."/>
            <person name="Freimoser F.M."/>
        </authorList>
    </citation>
    <scope>NUCLEOTIDE SEQUENCE [LARGE SCALE GENOMIC DNA]</scope>
    <source>
        <strain evidence="4">APC 1.2</strain>
    </source>
</reference>
<evidence type="ECO:0000313" key="4">
    <source>
        <dbReference type="Proteomes" id="UP000292447"/>
    </source>
</evidence>
<dbReference type="Proteomes" id="UP000292447">
    <property type="component" value="Chromosome VI"/>
</dbReference>
<feature type="compositionally biased region" description="Polar residues" evidence="2">
    <location>
        <begin position="681"/>
        <end position="694"/>
    </location>
</feature>
<feature type="coiled-coil region" evidence="1">
    <location>
        <begin position="1096"/>
        <end position="1123"/>
    </location>
</feature>
<dbReference type="SMART" id="SM00612">
    <property type="entry name" value="Kelch"/>
    <property type="match status" value="2"/>
</dbReference>
<dbReference type="Pfam" id="PF24681">
    <property type="entry name" value="Kelch_KLHDC2_KLHL20_DRC7"/>
    <property type="match status" value="1"/>
</dbReference>
<feature type="compositionally biased region" description="Basic residues" evidence="2">
    <location>
        <begin position="1"/>
        <end position="10"/>
    </location>
</feature>
<dbReference type="PANTHER" id="PTHR23244">
    <property type="entry name" value="KELCH REPEAT DOMAIN"/>
    <property type="match status" value="1"/>
</dbReference>
<feature type="region of interest" description="Disordered" evidence="2">
    <location>
        <begin position="606"/>
        <end position="632"/>
    </location>
</feature>
<feature type="compositionally biased region" description="Polar residues" evidence="2">
    <location>
        <begin position="50"/>
        <end position="61"/>
    </location>
</feature>
<feature type="compositionally biased region" description="Low complexity" evidence="2">
    <location>
        <begin position="1060"/>
        <end position="1072"/>
    </location>
</feature>
<proteinExistence type="predicted"/>
<evidence type="ECO:0000256" key="2">
    <source>
        <dbReference type="SAM" id="MobiDB-lite"/>
    </source>
</evidence>
<keyword evidence="4" id="KW-1185">Reference proteome</keyword>
<protein>
    <submittedName>
        <fullName evidence="3">Galactose oxidase, central domain</fullName>
    </submittedName>
</protein>
<dbReference type="STRING" id="2163413.A0A4P6XXG7"/>
<dbReference type="Gene3D" id="2.120.10.80">
    <property type="entry name" value="Kelch-type beta propeller"/>
    <property type="match status" value="2"/>
</dbReference>
<dbReference type="InterPro" id="IPR015915">
    <property type="entry name" value="Kelch-typ_b-propeller"/>
</dbReference>
<keyword evidence="1" id="KW-0175">Coiled coil</keyword>
<feature type="coiled-coil region" evidence="1">
    <location>
        <begin position="983"/>
        <end position="1038"/>
    </location>
</feature>
<feature type="region of interest" description="Disordered" evidence="2">
    <location>
        <begin position="1055"/>
        <end position="1082"/>
    </location>
</feature>
<evidence type="ECO:0000256" key="1">
    <source>
        <dbReference type="SAM" id="Coils"/>
    </source>
</evidence>
<dbReference type="SUPFAM" id="SSF117281">
    <property type="entry name" value="Kelch motif"/>
    <property type="match status" value="1"/>
</dbReference>
<feature type="region of interest" description="Disordered" evidence="2">
    <location>
        <begin position="1"/>
        <end position="68"/>
    </location>
</feature>
<gene>
    <name evidence="3" type="primary">MPUL0F04690</name>
    <name evidence="3" type="ORF">METSCH_F04690</name>
</gene>
<feature type="coiled-coil region" evidence="1">
    <location>
        <begin position="798"/>
        <end position="853"/>
    </location>
</feature>
<feature type="region of interest" description="Disordered" evidence="2">
    <location>
        <begin position="672"/>
        <end position="694"/>
    </location>
</feature>